<evidence type="ECO:0000313" key="2">
    <source>
        <dbReference type="Proteomes" id="UP001289374"/>
    </source>
</evidence>
<reference evidence="1" key="1">
    <citation type="submission" date="2020-06" db="EMBL/GenBank/DDBJ databases">
        <authorList>
            <person name="Li T."/>
            <person name="Hu X."/>
            <person name="Zhang T."/>
            <person name="Song X."/>
            <person name="Zhang H."/>
            <person name="Dai N."/>
            <person name="Sheng W."/>
            <person name="Hou X."/>
            <person name="Wei L."/>
        </authorList>
    </citation>
    <scope>NUCLEOTIDE SEQUENCE</scope>
    <source>
        <strain evidence="1">K16</strain>
        <tissue evidence="1">Leaf</tissue>
    </source>
</reference>
<gene>
    <name evidence="1" type="ORF">Sango_1880300</name>
</gene>
<dbReference type="Proteomes" id="UP001289374">
    <property type="component" value="Unassembled WGS sequence"/>
</dbReference>
<name>A0AAE1WIN8_9LAMI</name>
<dbReference type="AlphaFoldDB" id="A0AAE1WIN8"/>
<accession>A0AAE1WIN8</accession>
<keyword evidence="2" id="KW-1185">Reference proteome</keyword>
<sequence length="281" mass="31868">MTPKKVQVTMNKKNIVKTGDQSSTGGKIIDTTLSDVSNSKSPTEVSSKSTPLAILLAMMTDAAAMEEQLAKMAEAIANLKKVIEDNDLQISQLMSKQELTNVEESKERHKHVENEKQVNKDINQQYFDGRCTPKQHIAHFIQICNNANIDGYHLRKNKPTIDYINRWHAISLNCKEKFSEASTREMHIQGYDFFTSSGLNKLNPDLTRERIHGMTEVQNELSRQGFRVDQPHTGLGFTLDESVRMHIKKKDNYAATQCIAVEKAKDDESRKPNNNCISIFN</sequence>
<comment type="caution">
    <text evidence="1">The sequence shown here is derived from an EMBL/GenBank/DDBJ whole genome shotgun (WGS) entry which is preliminary data.</text>
</comment>
<protein>
    <submittedName>
        <fullName evidence="1">Uncharacterized protein</fullName>
    </submittedName>
</protein>
<dbReference type="EMBL" id="JACGWL010000010">
    <property type="protein sequence ID" value="KAK4394095.1"/>
    <property type="molecule type" value="Genomic_DNA"/>
</dbReference>
<evidence type="ECO:0000313" key="1">
    <source>
        <dbReference type="EMBL" id="KAK4394095.1"/>
    </source>
</evidence>
<organism evidence="1 2">
    <name type="scientific">Sesamum angolense</name>
    <dbReference type="NCBI Taxonomy" id="2727404"/>
    <lineage>
        <taxon>Eukaryota</taxon>
        <taxon>Viridiplantae</taxon>
        <taxon>Streptophyta</taxon>
        <taxon>Embryophyta</taxon>
        <taxon>Tracheophyta</taxon>
        <taxon>Spermatophyta</taxon>
        <taxon>Magnoliopsida</taxon>
        <taxon>eudicotyledons</taxon>
        <taxon>Gunneridae</taxon>
        <taxon>Pentapetalae</taxon>
        <taxon>asterids</taxon>
        <taxon>lamiids</taxon>
        <taxon>Lamiales</taxon>
        <taxon>Pedaliaceae</taxon>
        <taxon>Sesamum</taxon>
    </lineage>
</organism>
<reference evidence="1" key="2">
    <citation type="journal article" date="2024" name="Plant">
        <title>Genomic evolution and insights into agronomic trait innovations of Sesamum species.</title>
        <authorList>
            <person name="Miao H."/>
            <person name="Wang L."/>
            <person name="Qu L."/>
            <person name="Liu H."/>
            <person name="Sun Y."/>
            <person name="Le M."/>
            <person name="Wang Q."/>
            <person name="Wei S."/>
            <person name="Zheng Y."/>
            <person name="Lin W."/>
            <person name="Duan Y."/>
            <person name="Cao H."/>
            <person name="Xiong S."/>
            <person name="Wang X."/>
            <person name="Wei L."/>
            <person name="Li C."/>
            <person name="Ma Q."/>
            <person name="Ju M."/>
            <person name="Zhao R."/>
            <person name="Li G."/>
            <person name="Mu C."/>
            <person name="Tian Q."/>
            <person name="Mei H."/>
            <person name="Zhang T."/>
            <person name="Gao T."/>
            <person name="Zhang H."/>
        </authorList>
    </citation>
    <scope>NUCLEOTIDE SEQUENCE</scope>
    <source>
        <strain evidence="1">K16</strain>
    </source>
</reference>
<proteinExistence type="predicted"/>